<dbReference type="EMBL" id="CP063406">
    <property type="protein sequence ID" value="QSZ31433.1"/>
    <property type="molecule type" value="Genomic_DNA"/>
</dbReference>
<dbReference type="CDD" id="cd06186">
    <property type="entry name" value="NOX_Duox_like_FAD_NADP"/>
    <property type="match status" value="1"/>
</dbReference>
<protein>
    <recommendedName>
        <fullName evidence="3">ferric-chelate reductase (NADPH)</fullName>
        <ecNumber evidence="3">1.16.1.9</ecNumber>
    </recommendedName>
</protein>
<dbReference type="GO" id="GO:0006879">
    <property type="term" value="P:intracellular iron ion homeostasis"/>
    <property type="evidence" value="ECO:0007669"/>
    <property type="project" value="TreeGrafter"/>
</dbReference>
<proteinExistence type="inferred from homology"/>
<keyword evidence="12" id="KW-0325">Glycoprotein</keyword>
<evidence type="ECO:0000256" key="11">
    <source>
        <dbReference type="ARBA" id="ARBA00023136"/>
    </source>
</evidence>
<dbReference type="PANTHER" id="PTHR32361">
    <property type="entry name" value="FERRIC/CUPRIC REDUCTASE TRANSMEMBRANE COMPONENT"/>
    <property type="match status" value="1"/>
</dbReference>
<evidence type="ECO:0000256" key="3">
    <source>
        <dbReference type="ARBA" id="ARBA00012668"/>
    </source>
</evidence>
<evidence type="ECO:0000256" key="8">
    <source>
        <dbReference type="ARBA" id="ARBA00022989"/>
    </source>
</evidence>
<dbReference type="GO" id="GO:0006826">
    <property type="term" value="P:iron ion transport"/>
    <property type="evidence" value="ECO:0007669"/>
    <property type="project" value="TreeGrafter"/>
</dbReference>
<evidence type="ECO:0000259" key="16">
    <source>
        <dbReference type="PROSITE" id="PS51384"/>
    </source>
</evidence>
<comment type="similarity">
    <text evidence="2">Belongs to the ferric reductase (FRE) family.</text>
</comment>
<dbReference type="AlphaFoldDB" id="A0A8A3P0V3"/>
<feature type="transmembrane region" description="Helical" evidence="15">
    <location>
        <begin position="179"/>
        <end position="199"/>
    </location>
</feature>
<keyword evidence="7" id="KW-0249">Electron transport</keyword>
<evidence type="ECO:0000256" key="5">
    <source>
        <dbReference type="ARBA" id="ARBA00022475"/>
    </source>
</evidence>
<reference evidence="17" key="1">
    <citation type="submission" date="2020-10" db="EMBL/GenBank/DDBJ databases">
        <title>Genome Sequence of Monilinia vaccinii-corymbosi Sheds Light on Mummy Berry Disease Infection of Blueberry and Mating Type.</title>
        <authorList>
            <person name="Yow A.G."/>
            <person name="Zhang Y."/>
            <person name="Bansal K."/>
            <person name="Eacker S.M."/>
            <person name="Sullivan S."/>
            <person name="Liachko I."/>
            <person name="Cubeta M.A."/>
            <person name="Rollins J.A."/>
            <person name="Ashrafi H."/>
        </authorList>
    </citation>
    <scope>NUCLEOTIDE SEQUENCE</scope>
    <source>
        <strain evidence="17">RL-1</strain>
    </source>
</reference>
<dbReference type="PROSITE" id="PS51384">
    <property type="entry name" value="FAD_FR"/>
    <property type="match status" value="1"/>
</dbReference>
<dbReference type="InterPro" id="IPR013112">
    <property type="entry name" value="FAD-bd_8"/>
</dbReference>
<dbReference type="EC" id="1.16.1.9" evidence="3"/>
<dbReference type="Gene3D" id="3.40.50.80">
    <property type="entry name" value="Nucleotide-binding domain of ferredoxin-NADP reductase (FNR) module"/>
    <property type="match status" value="1"/>
</dbReference>
<evidence type="ECO:0000256" key="13">
    <source>
        <dbReference type="ARBA" id="ARBA00048483"/>
    </source>
</evidence>
<dbReference type="PANTHER" id="PTHR32361:SF9">
    <property type="entry name" value="FERRIC REDUCTASE TRANSMEMBRANE COMPONENT 3-RELATED"/>
    <property type="match status" value="1"/>
</dbReference>
<evidence type="ECO:0000256" key="4">
    <source>
        <dbReference type="ARBA" id="ARBA00022448"/>
    </source>
</evidence>
<keyword evidence="9" id="KW-0560">Oxidoreductase</keyword>
<keyword evidence="4" id="KW-0813">Transport</keyword>
<comment type="catalytic activity">
    <reaction evidence="13">
        <text>2 a Fe(II)-siderophore + NADP(+) + H(+) = 2 a Fe(III)-siderophore + NADPH</text>
        <dbReference type="Rhea" id="RHEA:28795"/>
        <dbReference type="Rhea" id="RHEA-COMP:11342"/>
        <dbReference type="Rhea" id="RHEA-COMP:11344"/>
        <dbReference type="ChEBI" id="CHEBI:15378"/>
        <dbReference type="ChEBI" id="CHEBI:29033"/>
        <dbReference type="ChEBI" id="CHEBI:29034"/>
        <dbReference type="ChEBI" id="CHEBI:57783"/>
        <dbReference type="ChEBI" id="CHEBI:58349"/>
        <dbReference type="EC" id="1.16.1.9"/>
    </reaction>
</comment>
<evidence type="ECO:0000256" key="1">
    <source>
        <dbReference type="ARBA" id="ARBA00004651"/>
    </source>
</evidence>
<feature type="transmembrane region" description="Helical" evidence="15">
    <location>
        <begin position="236"/>
        <end position="255"/>
    </location>
</feature>
<feature type="domain" description="FAD-binding FR-type" evidence="16">
    <location>
        <begin position="258"/>
        <end position="401"/>
    </location>
</feature>
<dbReference type="SFLD" id="SFLDG01168">
    <property type="entry name" value="Ferric_reductase_subgroup_(FRE"/>
    <property type="match status" value="1"/>
</dbReference>
<gene>
    <name evidence="17" type="ORF">DSL72_000998</name>
</gene>
<feature type="compositionally biased region" description="Acidic residues" evidence="14">
    <location>
        <begin position="469"/>
        <end position="481"/>
    </location>
</feature>
<evidence type="ECO:0000256" key="7">
    <source>
        <dbReference type="ARBA" id="ARBA00022982"/>
    </source>
</evidence>
<feature type="compositionally biased region" description="Basic and acidic residues" evidence="14">
    <location>
        <begin position="482"/>
        <end position="492"/>
    </location>
</feature>
<evidence type="ECO:0000313" key="17">
    <source>
        <dbReference type="EMBL" id="QSZ31433.1"/>
    </source>
</evidence>
<dbReference type="InterPro" id="IPR013130">
    <property type="entry name" value="Fe3_Rdtase_TM_dom"/>
</dbReference>
<dbReference type="SFLD" id="SFLDS00052">
    <property type="entry name" value="Ferric_Reductase_Domain"/>
    <property type="match status" value="1"/>
</dbReference>
<feature type="compositionally biased region" description="Polar residues" evidence="14">
    <location>
        <begin position="503"/>
        <end position="518"/>
    </location>
</feature>
<evidence type="ECO:0000256" key="12">
    <source>
        <dbReference type="ARBA" id="ARBA00023180"/>
    </source>
</evidence>
<evidence type="ECO:0000256" key="10">
    <source>
        <dbReference type="ARBA" id="ARBA00023065"/>
    </source>
</evidence>
<dbReference type="SUPFAM" id="SSF52343">
    <property type="entry name" value="Ferredoxin reductase-like, C-terminal NADP-linked domain"/>
    <property type="match status" value="1"/>
</dbReference>
<dbReference type="Pfam" id="PF01794">
    <property type="entry name" value="Ferric_reduct"/>
    <property type="match status" value="1"/>
</dbReference>
<accession>A0A8A3P0V3</accession>
<dbReference type="GO" id="GO:0052851">
    <property type="term" value="F:ferric-chelate reductase (NADPH) activity"/>
    <property type="evidence" value="ECO:0007669"/>
    <property type="project" value="UniProtKB-EC"/>
</dbReference>
<dbReference type="InterPro" id="IPR039261">
    <property type="entry name" value="FNR_nucleotide-bd"/>
</dbReference>
<feature type="transmembrane region" description="Helical" evidence="15">
    <location>
        <begin position="26"/>
        <end position="44"/>
    </location>
</feature>
<dbReference type="Proteomes" id="UP000672032">
    <property type="component" value="Chromosome 2"/>
</dbReference>
<dbReference type="Pfam" id="PF08030">
    <property type="entry name" value="NAD_binding_6"/>
    <property type="match status" value="1"/>
</dbReference>
<comment type="subcellular location">
    <subcellularLocation>
        <location evidence="1">Cell membrane</location>
        <topology evidence="1">Multi-pass membrane protein</topology>
    </subcellularLocation>
</comment>
<keyword evidence="5" id="KW-1003">Cell membrane</keyword>
<keyword evidence="10" id="KW-0406">Ion transport</keyword>
<dbReference type="OrthoDB" id="10006946at2759"/>
<dbReference type="InterPro" id="IPR017927">
    <property type="entry name" value="FAD-bd_FR_type"/>
</dbReference>
<evidence type="ECO:0000313" key="18">
    <source>
        <dbReference type="Proteomes" id="UP000672032"/>
    </source>
</evidence>
<dbReference type="Pfam" id="PF08022">
    <property type="entry name" value="FAD_binding_8"/>
    <property type="match status" value="1"/>
</dbReference>
<dbReference type="SUPFAM" id="SSF63380">
    <property type="entry name" value="Riboflavin synthase domain-like"/>
    <property type="match status" value="1"/>
</dbReference>
<evidence type="ECO:0000256" key="15">
    <source>
        <dbReference type="SAM" id="Phobius"/>
    </source>
</evidence>
<feature type="transmembrane region" description="Helical" evidence="15">
    <location>
        <begin position="205"/>
        <end position="224"/>
    </location>
</feature>
<keyword evidence="8 15" id="KW-1133">Transmembrane helix</keyword>
<dbReference type="InterPro" id="IPR013121">
    <property type="entry name" value="Fe_red_NAD-bd_6"/>
</dbReference>
<keyword evidence="6 15" id="KW-0812">Transmembrane</keyword>
<dbReference type="GO" id="GO:0005886">
    <property type="term" value="C:plasma membrane"/>
    <property type="evidence" value="ECO:0007669"/>
    <property type="project" value="UniProtKB-SubCell"/>
</dbReference>
<organism evidence="17 18">
    <name type="scientific">Monilinia vaccinii-corymbosi</name>
    <dbReference type="NCBI Taxonomy" id="61207"/>
    <lineage>
        <taxon>Eukaryota</taxon>
        <taxon>Fungi</taxon>
        <taxon>Dikarya</taxon>
        <taxon>Ascomycota</taxon>
        <taxon>Pezizomycotina</taxon>
        <taxon>Leotiomycetes</taxon>
        <taxon>Helotiales</taxon>
        <taxon>Sclerotiniaceae</taxon>
        <taxon>Monilinia</taxon>
    </lineage>
</organism>
<evidence type="ECO:0000256" key="9">
    <source>
        <dbReference type="ARBA" id="ARBA00023002"/>
    </source>
</evidence>
<dbReference type="InterPro" id="IPR017938">
    <property type="entry name" value="Riboflavin_synthase-like_b-brl"/>
</dbReference>
<feature type="region of interest" description="Disordered" evidence="14">
    <location>
        <begin position="458"/>
        <end position="536"/>
    </location>
</feature>
<dbReference type="InterPro" id="IPR051410">
    <property type="entry name" value="Ferric/Cupric_Reductase"/>
</dbReference>
<dbReference type="GO" id="GO:0015677">
    <property type="term" value="P:copper ion import"/>
    <property type="evidence" value="ECO:0007669"/>
    <property type="project" value="TreeGrafter"/>
</dbReference>
<keyword evidence="11 15" id="KW-0472">Membrane</keyword>
<evidence type="ECO:0000256" key="14">
    <source>
        <dbReference type="SAM" id="MobiDB-lite"/>
    </source>
</evidence>
<name>A0A8A3P0V3_9HELO</name>
<evidence type="ECO:0000256" key="6">
    <source>
        <dbReference type="ARBA" id="ARBA00022692"/>
    </source>
</evidence>
<evidence type="ECO:0000256" key="2">
    <source>
        <dbReference type="ARBA" id="ARBA00006278"/>
    </source>
</evidence>
<keyword evidence="18" id="KW-1185">Reference proteome</keyword>
<sequence length="595" mass="67314">MSWPYRIYFDHTKEQLAQRRLLLDRYGVYAQLSLFIPIVLYNLYRLSVWVCFERRRSGVDYSAVPSSPTLKKRRNSTRAILERKLRSLVWWLGEEVGQGWGERGHWIAAGVWGAWMGFLCVHNTGDDYFHITKRFGVVAASQFPVHYALSMKSLRSPLSVLFGSSHEQLNTWHRISGRVLWALLFCHAGWYLNVFIQIGNLSQKLTTPVVIFGVVSFQLINLLVITSSTAVRRWSYRVFFTVHVFVAFAIVPLLFFHATPLRVYIIEAVALFIIDVVIRKLTTFTAFTTIQPVPETSLLKVTIPVTPSQLSRFQYAPGQHIYLSIPPSSVPNTAEYNPHLHEFLYNPFTVASVSATPSPHVTLTLRVQNGPTTSALSSLSRLSKARPPLKIEGPYGTSRKFPRLAERFDRILLVAGGVGATFTIPIYRAVKEEMENEGRVNASVRMIWVMRDAAESSWVSSSPKPPSFEIEDSSDEDEDSDREEKVEPKAESTDVDGIEIYVTSPQTSNPDFTSSSESGGVEMQNMPSTRNKPKMTYSRPDLRAIVDQTFAQGLGERVAILVCGPPGMAAELRTHVGKWVEKGRYVWWHDEGFGW</sequence>